<organism evidence="12 13">
    <name type="scientific">Laetiporus sulphureus 93-53</name>
    <dbReference type="NCBI Taxonomy" id="1314785"/>
    <lineage>
        <taxon>Eukaryota</taxon>
        <taxon>Fungi</taxon>
        <taxon>Dikarya</taxon>
        <taxon>Basidiomycota</taxon>
        <taxon>Agaricomycotina</taxon>
        <taxon>Agaricomycetes</taxon>
        <taxon>Polyporales</taxon>
        <taxon>Laetiporus</taxon>
    </lineage>
</organism>
<dbReference type="PROSITE" id="PS51044">
    <property type="entry name" value="ZF_SP_RING"/>
    <property type="match status" value="1"/>
</dbReference>
<dbReference type="Gene3D" id="2.60.120.780">
    <property type="entry name" value="PINIT domain"/>
    <property type="match status" value="1"/>
</dbReference>
<dbReference type="STRING" id="1314785.A0A165CDY6"/>
<dbReference type="PROSITE" id="PS51466">
    <property type="entry name" value="PINIT"/>
    <property type="match status" value="1"/>
</dbReference>
<evidence type="ECO:0000256" key="8">
    <source>
        <dbReference type="PROSITE-ProRule" id="PRU00452"/>
    </source>
</evidence>
<dbReference type="GO" id="GO:0008270">
    <property type="term" value="F:zinc ion binding"/>
    <property type="evidence" value="ECO:0007669"/>
    <property type="project" value="UniProtKB-KW"/>
</dbReference>
<dbReference type="InterPro" id="IPR023321">
    <property type="entry name" value="PINIT"/>
</dbReference>
<evidence type="ECO:0000256" key="2">
    <source>
        <dbReference type="ARBA" id="ARBA00005383"/>
    </source>
</evidence>
<reference evidence="12 13" key="1">
    <citation type="journal article" date="2016" name="Mol. Biol. Evol.">
        <title>Comparative Genomics of Early-Diverging Mushroom-Forming Fungi Provides Insights into the Origins of Lignocellulose Decay Capabilities.</title>
        <authorList>
            <person name="Nagy L.G."/>
            <person name="Riley R."/>
            <person name="Tritt A."/>
            <person name="Adam C."/>
            <person name="Daum C."/>
            <person name="Floudas D."/>
            <person name="Sun H."/>
            <person name="Yadav J.S."/>
            <person name="Pangilinan J."/>
            <person name="Larsson K.H."/>
            <person name="Matsuura K."/>
            <person name="Barry K."/>
            <person name="Labutti K."/>
            <person name="Kuo R."/>
            <person name="Ohm R.A."/>
            <person name="Bhattacharya S.S."/>
            <person name="Shirouzu T."/>
            <person name="Yoshinaga Y."/>
            <person name="Martin F.M."/>
            <person name="Grigoriev I.V."/>
            <person name="Hibbett D.S."/>
        </authorList>
    </citation>
    <scope>NUCLEOTIDE SEQUENCE [LARGE SCALE GENOMIC DNA]</scope>
    <source>
        <strain evidence="12 13">93-53</strain>
    </source>
</reference>
<evidence type="ECO:0000256" key="9">
    <source>
        <dbReference type="SAM" id="MobiDB-lite"/>
    </source>
</evidence>
<feature type="domain" description="SP-RING-type" evidence="10">
    <location>
        <begin position="342"/>
        <end position="427"/>
    </location>
</feature>
<dbReference type="InParanoid" id="A0A165CDY6"/>
<keyword evidence="13" id="KW-1185">Reference proteome</keyword>
<dbReference type="PANTHER" id="PTHR10782:SF4">
    <property type="entry name" value="TONALLI, ISOFORM E"/>
    <property type="match status" value="1"/>
</dbReference>
<protein>
    <recommendedName>
        <fullName evidence="14">PINIT domain-containing protein</fullName>
    </recommendedName>
</protein>
<dbReference type="GO" id="GO:0000785">
    <property type="term" value="C:chromatin"/>
    <property type="evidence" value="ECO:0007669"/>
    <property type="project" value="TreeGrafter"/>
</dbReference>
<feature type="region of interest" description="Disordered" evidence="9">
    <location>
        <begin position="450"/>
        <end position="676"/>
    </location>
</feature>
<feature type="compositionally biased region" description="Low complexity" evidence="9">
    <location>
        <begin position="582"/>
        <end position="595"/>
    </location>
</feature>
<feature type="domain" description="PINIT" evidence="11">
    <location>
        <begin position="146"/>
        <end position="312"/>
    </location>
</feature>
<feature type="compositionally biased region" description="Pro residues" evidence="9">
    <location>
        <begin position="635"/>
        <end position="646"/>
    </location>
</feature>
<gene>
    <name evidence="12" type="ORF">LAESUDRAFT_729877</name>
</gene>
<dbReference type="Proteomes" id="UP000076871">
    <property type="component" value="Unassembled WGS sequence"/>
</dbReference>
<evidence type="ECO:0000259" key="10">
    <source>
        <dbReference type="PROSITE" id="PS51044"/>
    </source>
</evidence>
<proteinExistence type="inferred from homology"/>
<dbReference type="Pfam" id="PF14324">
    <property type="entry name" value="PINIT"/>
    <property type="match status" value="1"/>
</dbReference>
<evidence type="ECO:0008006" key="14">
    <source>
        <dbReference type="Google" id="ProtNLM"/>
    </source>
</evidence>
<evidence type="ECO:0000313" key="13">
    <source>
        <dbReference type="Proteomes" id="UP000076871"/>
    </source>
</evidence>
<dbReference type="EMBL" id="KV427650">
    <property type="protein sequence ID" value="KZT02638.1"/>
    <property type="molecule type" value="Genomic_DNA"/>
</dbReference>
<evidence type="ECO:0000313" key="12">
    <source>
        <dbReference type="EMBL" id="KZT02638.1"/>
    </source>
</evidence>
<evidence type="ECO:0000256" key="1">
    <source>
        <dbReference type="ARBA" id="ARBA00004718"/>
    </source>
</evidence>
<keyword evidence="3" id="KW-0808">Transferase</keyword>
<dbReference type="InterPro" id="IPR038654">
    <property type="entry name" value="PINIT_sf"/>
</dbReference>
<dbReference type="AlphaFoldDB" id="A0A165CDY6"/>
<dbReference type="GO" id="GO:0061665">
    <property type="term" value="F:SUMO ligase activity"/>
    <property type="evidence" value="ECO:0007669"/>
    <property type="project" value="TreeGrafter"/>
</dbReference>
<keyword evidence="4" id="KW-0479">Metal-binding</keyword>
<dbReference type="Pfam" id="PF02891">
    <property type="entry name" value="zf-MIZ"/>
    <property type="match status" value="1"/>
</dbReference>
<evidence type="ECO:0000256" key="4">
    <source>
        <dbReference type="ARBA" id="ARBA00022723"/>
    </source>
</evidence>
<dbReference type="PANTHER" id="PTHR10782">
    <property type="entry name" value="ZINC FINGER MIZ DOMAIN-CONTAINING PROTEIN"/>
    <property type="match status" value="1"/>
</dbReference>
<feature type="compositionally biased region" description="Polar residues" evidence="9">
    <location>
        <begin position="652"/>
        <end position="669"/>
    </location>
</feature>
<evidence type="ECO:0000256" key="7">
    <source>
        <dbReference type="ARBA" id="ARBA00022833"/>
    </source>
</evidence>
<keyword evidence="7" id="KW-0862">Zinc</keyword>
<accession>A0A165CDY6</accession>
<feature type="compositionally biased region" description="Polar residues" evidence="9">
    <location>
        <begin position="513"/>
        <end position="534"/>
    </location>
</feature>
<dbReference type="OrthoDB" id="28127at2759"/>
<comment type="similarity">
    <text evidence="2">Belongs to the PIAS family.</text>
</comment>
<dbReference type="InterPro" id="IPR004181">
    <property type="entry name" value="Znf_MIZ"/>
</dbReference>
<dbReference type="GeneID" id="63826761"/>
<evidence type="ECO:0000256" key="3">
    <source>
        <dbReference type="ARBA" id="ARBA00022679"/>
    </source>
</evidence>
<sequence length="676" mass="74350">MASSTVWSDFETLRHSVKQNTVDRLKHILTGFNDECGTNLTKSGKKQELIDRITREMDNWSEQGNTERWTKAKAILDQVRMTGVYSPTGMSGGFGFGVSPSSHNAYPNSVSSSSHAYPSSVPGSTSSIPPYNPYAPARRPAVSSAPSSSTPSDPAPPIKFKPSPFYRVERAVSSLIECPESTSSMDRRQQTLHFQIDKDILSKLSSPHPKYQLRLYCTSSSFHTPANAFRPTSVPALIEFPPTCEVRVNGEAMSANLKGMKKKPGTAPPPDIGKKLRVTLGATNRVEMVYVNSQQPVQAKKYYIIVMLVETTTVEQLVDRLKKGKYKRGEEIRAQMAKAASIDDDIVAGHQKMSLKCPLSYMRIQTPCRSSHCVHPQCFDAFSWYSLMEQTTTWLCPVCEKVLNVEDLIVDGYFDNILKNTPDDVEDVIVEADGQWHTEDHKYGSTEWVTARARSQPAATQPPRPTSGQQSSSSPKKVSSVANGQDHRPANAEVVVLDSDDEDDDARVKRELSPSNDRATSSLASQSTRGSHSLDNAVIDLTLDSDDEEPAPPPPPPKKRKTMDNDLPSPTEQIWKKSRTDGASASQSSSHAGSGYPNGSRNPLPPPPMHSFDGSSSSYWYSPSYSPGAQQYSPPYFPPSLPPPMAGLPRHSIQQRGYSRTNGADSTSVLPDVWRP</sequence>
<feature type="compositionally biased region" description="Low complexity" evidence="9">
    <location>
        <begin position="615"/>
        <end position="627"/>
    </location>
</feature>
<feature type="region of interest" description="Disordered" evidence="9">
    <location>
        <begin position="107"/>
        <end position="160"/>
    </location>
</feature>
<feature type="compositionally biased region" description="Low complexity" evidence="9">
    <location>
        <begin position="107"/>
        <end position="121"/>
    </location>
</feature>
<feature type="compositionally biased region" description="Low complexity" evidence="9">
    <location>
        <begin position="466"/>
        <end position="481"/>
    </location>
</feature>
<feature type="compositionally biased region" description="Low complexity" evidence="9">
    <location>
        <begin position="134"/>
        <end position="152"/>
    </location>
</feature>
<name>A0A165CDY6_9APHY</name>
<evidence type="ECO:0000256" key="6">
    <source>
        <dbReference type="ARBA" id="ARBA00022786"/>
    </source>
</evidence>
<evidence type="ECO:0000259" key="11">
    <source>
        <dbReference type="PROSITE" id="PS51466"/>
    </source>
</evidence>
<comment type="pathway">
    <text evidence="1">Protein modification; protein sumoylation.</text>
</comment>
<dbReference type="InterPro" id="IPR013083">
    <property type="entry name" value="Znf_RING/FYVE/PHD"/>
</dbReference>
<dbReference type="Gene3D" id="3.30.40.10">
    <property type="entry name" value="Zinc/RING finger domain, C3HC4 (zinc finger)"/>
    <property type="match status" value="1"/>
</dbReference>
<dbReference type="GO" id="GO:0016925">
    <property type="term" value="P:protein sumoylation"/>
    <property type="evidence" value="ECO:0007669"/>
    <property type="project" value="UniProtKB-UniPathway"/>
</dbReference>
<dbReference type="RefSeq" id="XP_040760378.1">
    <property type="nucleotide sequence ID" value="XM_040909732.1"/>
</dbReference>
<keyword evidence="5 8" id="KW-0863">Zinc-finger</keyword>
<dbReference type="UniPathway" id="UPA00886"/>
<dbReference type="FunCoup" id="A0A165CDY6">
    <property type="interactions" value="271"/>
</dbReference>
<keyword evidence="6" id="KW-0833">Ubl conjugation pathway</keyword>
<evidence type="ECO:0000256" key="5">
    <source>
        <dbReference type="ARBA" id="ARBA00022771"/>
    </source>
</evidence>